<dbReference type="Proteomes" id="UP000198635">
    <property type="component" value="Unassembled WGS sequence"/>
</dbReference>
<dbReference type="STRING" id="52560.SAMN04488082_108109"/>
<protein>
    <submittedName>
        <fullName evidence="1">Uncharacterized protein</fullName>
    </submittedName>
</protein>
<dbReference type="RefSeq" id="WP_092374741.1">
    <property type="nucleotide sequence ID" value="NZ_FORX01000008.1"/>
</dbReference>
<name>A0A1I3UST5_9BACT</name>
<reference evidence="2" key="1">
    <citation type="submission" date="2016-10" db="EMBL/GenBank/DDBJ databases">
        <authorList>
            <person name="Varghese N."/>
            <person name="Submissions S."/>
        </authorList>
    </citation>
    <scope>NUCLEOTIDE SEQUENCE [LARGE SCALE GENOMIC DNA]</scope>
    <source>
        <strain evidence="2">DSM 5918</strain>
    </source>
</reference>
<gene>
    <name evidence="1" type="ORF">SAMN04488082_108109</name>
</gene>
<dbReference type="EMBL" id="FORX01000008">
    <property type="protein sequence ID" value="SFJ86002.1"/>
    <property type="molecule type" value="Genomic_DNA"/>
</dbReference>
<evidence type="ECO:0000313" key="2">
    <source>
        <dbReference type="Proteomes" id="UP000198635"/>
    </source>
</evidence>
<keyword evidence="2" id="KW-1185">Reference proteome</keyword>
<sequence>MSSDKMISRRNIFRHALHGTFAALSEARDVFRQAAETRTFFVSDDKGSTLSRHYPRELFEDEAGRLGIDIDKVGIDEAVRMIFESNGHE</sequence>
<organism evidence="1 2">
    <name type="scientific">Desulfomicrobium apsheronum</name>
    <dbReference type="NCBI Taxonomy" id="52560"/>
    <lineage>
        <taxon>Bacteria</taxon>
        <taxon>Pseudomonadati</taxon>
        <taxon>Thermodesulfobacteriota</taxon>
        <taxon>Desulfovibrionia</taxon>
        <taxon>Desulfovibrionales</taxon>
        <taxon>Desulfomicrobiaceae</taxon>
        <taxon>Desulfomicrobium</taxon>
    </lineage>
</organism>
<accession>A0A1I3UST5</accession>
<evidence type="ECO:0000313" key="1">
    <source>
        <dbReference type="EMBL" id="SFJ86002.1"/>
    </source>
</evidence>
<proteinExistence type="predicted"/>
<dbReference type="AlphaFoldDB" id="A0A1I3UST5"/>